<dbReference type="RefSeq" id="WP_033897119.1">
    <property type="nucleotide sequence ID" value="NZ_CP014546.1"/>
</dbReference>
<name>A0A127HT73_PSEAZ</name>
<proteinExistence type="predicted"/>
<organism evidence="1 2">
    <name type="scientific">Pseudomonas azotoformans</name>
    <dbReference type="NCBI Taxonomy" id="47878"/>
    <lineage>
        <taxon>Bacteria</taxon>
        <taxon>Pseudomonadati</taxon>
        <taxon>Pseudomonadota</taxon>
        <taxon>Gammaproteobacteria</taxon>
        <taxon>Pseudomonadales</taxon>
        <taxon>Pseudomonadaceae</taxon>
        <taxon>Pseudomonas</taxon>
    </lineage>
</organism>
<dbReference type="Proteomes" id="UP000070516">
    <property type="component" value="Chromosome"/>
</dbReference>
<dbReference type="KEGG" id="pazo:AYR47_04675"/>
<evidence type="ECO:0000313" key="1">
    <source>
        <dbReference type="EMBL" id="AMN77663.1"/>
    </source>
</evidence>
<evidence type="ECO:0000313" key="2">
    <source>
        <dbReference type="Proteomes" id="UP000070516"/>
    </source>
</evidence>
<dbReference type="EMBL" id="CP014546">
    <property type="protein sequence ID" value="AMN77663.1"/>
    <property type="molecule type" value="Genomic_DNA"/>
</dbReference>
<reference evidence="1 2" key="1">
    <citation type="submission" date="2016-02" db="EMBL/GenBank/DDBJ databases">
        <title>Complete genome sequence of Pseudomonas azotoformans S4.</title>
        <authorList>
            <person name="Fang Y."/>
            <person name="Wu L."/>
            <person name="Feng G."/>
        </authorList>
    </citation>
    <scope>NUCLEOTIDE SEQUENCE [LARGE SCALE GENOMIC DNA]</scope>
    <source>
        <strain evidence="1 2">S4</strain>
    </source>
</reference>
<protein>
    <submittedName>
        <fullName evidence="1">Uncharacterized protein</fullName>
    </submittedName>
</protein>
<gene>
    <name evidence="1" type="ORF">AYR47_04675</name>
</gene>
<accession>A0A127HT73</accession>
<dbReference type="AlphaFoldDB" id="A0A127HT73"/>
<sequence>MPSYTLMSKPQIYYYTAYGATNAKQLRANPKICIDRASPNCIDYTYPGINQATHSKTSGFSLVSDVYGPYFKKNDLVRFRIINTTQGAGSYRSTLNSPMQWDTAFSAEITVGEMKKLGTGKQLILMDIYSVGDDTTFIFDALDTEFTP</sequence>